<evidence type="ECO:0000256" key="1">
    <source>
        <dbReference type="ARBA" id="ARBA00004418"/>
    </source>
</evidence>
<organism evidence="6 7">
    <name type="scientific">Guyparkeria halophila</name>
    <dbReference type="NCBI Taxonomy" id="47960"/>
    <lineage>
        <taxon>Bacteria</taxon>
        <taxon>Pseudomonadati</taxon>
        <taxon>Pseudomonadota</taxon>
        <taxon>Gammaproteobacteria</taxon>
        <taxon>Chromatiales</taxon>
        <taxon>Thioalkalibacteraceae</taxon>
        <taxon>Guyparkeria</taxon>
    </lineage>
</organism>
<dbReference type="PANTHER" id="PTHR30024:SF47">
    <property type="entry name" value="TAURINE-BINDING PERIPLASMIC PROTEIN"/>
    <property type="match status" value="1"/>
</dbReference>
<dbReference type="Gene3D" id="3.40.190.10">
    <property type="entry name" value="Periplasmic binding protein-like II"/>
    <property type="match status" value="2"/>
</dbReference>
<dbReference type="Pfam" id="PF09084">
    <property type="entry name" value="NMT1"/>
    <property type="match status" value="1"/>
</dbReference>
<comment type="subcellular location">
    <subcellularLocation>
        <location evidence="1">Periplasm</location>
    </subcellularLocation>
</comment>
<keyword evidence="3 4" id="KW-0732">Signal</keyword>
<reference evidence="6 7" key="1">
    <citation type="submission" date="2023-11" db="EMBL/GenBank/DDBJ databases">
        <title>MicrobeMod: A computational toolkit for identifying prokaryotic methylation and restriction-modification with nanopore sequencing.</title>
        <authorList>
            <person name="Crits-Christoph A."/>
            <person name="Kang S.C."/>
            <person name="Lee H."/>
            <person name="Ostrov N."/>
        </authorList>
    </citation>
    <scope>NUCLEOTIDE SEQUENCE [LARGE SCALE GENOMIC DNA]</scope>
    <source>
        <strain evidence="6 7">ATCC 49870</strain>
    </source>
</reference>
<sequence length="319" mass="35221">MQRRRFLMFAPLAGAALAGGCLTPDQSIRVAYHPWIGYETLMLASQFDWLPATVSLTRLGSASLSLEALQRGEIDAATLTLDEVIRARRAGLDLVVVLVFDVSSGGDVLLVGEGIDSLADLAGKRIAVEVDGVGETLLDRVLARAELDWDDVTIVDRPATQHLNAWRGGEVDAVVTYEPTASQLQTAGAERLIDSRDFPDLIFDVLAVRRDRIGQVDQVLTDLIRAHFRGLHHLRTNRQDAVYRIADAQQIDERTVTWSIAGVLLPGLEANRRYLSRNSRLFDAIRSLHSRLSNGEPPPSMAAIDHWVTADYLPREETP</sequence>
<dbReference type="EMBL" id="CP140153">
    <property type="protein sequence ID" value="WQH15524.1"/>
    <property type="molecule type" value="Genomic_DNA"/>
</dbReference>
<proteinExistence type="inferred from homology"/>
<accession>A0ABZ0YTP4</accession>
<feature type="chain" id="PRO_5046134724" evidence="4">
    <location>
        <begin position="19"/>
        <end position="319"/>
    </location>
</feature>
<feature type="signal peptide" evidence="4">
    <location>
        <begin position="1"/>
        <end position="18"/>
    </location>
</feature>
<evidence type="ECO:0000256" key="4">
    <source>
        <dbReference type="SAM" id="SignalP"/>
    </source>
</evidence>
<dbReference type="RefSeq" id="WP_322520552.1">
    <property type="nucleotide sequence ID" value="NZ_CP140153.1"/>
</dbReference>
<protein>
    <submittedName>
        <fullName evidence="6">ABC transporter substrate-binding protein</fullName>
    </submittedName>
</protein>
<evidence type="ECO:0000259" key="5">
    <source>
        <dbReference type="Pfam" id="PF09084"/>
    </source>
</evidence>
<evidence type="ECO:0000256" key="3">
    <source>
        <dbReference type="ARBA" id="ARBA00022729"/>
    </source>
</evidence>
<evidence type="ECO:0000313" key="7">
    <source>
        <dbReference type="Proteomes" id="UP001327459"/>
    </source>
</evidence>
<name>A0ABZ0YTP4_9GAMM</name>
<evidence type="ECO:0000313" key="6">
    <source>
        <dbReference type="EMBL" id="WQH15524.1"/>
    </source>
</evidence>
<dbReference type="PANTHER" id="PTHR30024">
    <property type="entry name" value="ALIPHATIC SULFONATES-BINDING PROTEIN-RELATED"/>
    <property type="match status" value="1"/>
</dbReference>
<dbReference type="InterPro" id="IPR015168">
    <property type="entry name" value="SsuA/THI5"/>
</dbReference>
<evidence type="ECO:0000256" key="2">
    <source>
        <dbReference type="ARBA" id="ARBA00010742"/>
    </source>
</evidence>
<dbReference type="SUPFAM" id="SSF53850">
    <property type="entry name" value="Periplasmic binding protein-like II"/>
    <property type="match status" value="1"/>
</dbReference>
<dbReference type="PROSITE" id="PS51257">
    <property type="entry name" value="PROKAR_LIPOPROTEIN"/>
    <property type="match status" value="1"/>
</dbReference>
<keyword evidence="7" id="KW-1185">Reference proteome</keyword>
<feature type="domain" description="SsuA/THI5-like" evidence="5">
    <location>
        <begin position="62"/>
        <end position="237"/>
    </location>
</feature>
<gene>
    <name evidence="6" type="ORF">SR882_07065</name>
</gene>
<dbReference type="Proteomes" id="UP001327459">
    <property type="component" value="Chromosome"/>
</dbReference>
<comment type="similarity">
    <text evidence="2">Belongs to the bacterial solute-binding protein SsuA/TauA family.</text>
</comment>